<dbReference type="AlphaFoldDB" id="A0A1V9WZB0"/>
<evidence type="ECO:0000256" key="1">
    <source>
        <dbReference type="ARBA" id="ARBA00022741"/>
    </source>
</evidence>
<dbReference type="SUPFAM" id="SSF52540">
    <property type="entry name" value="P-loop containing nucleoside triphosphate hydrolases"/>
    <property type="match status" value="2"/>
</dbReference>
<name>A0A1V9WZB0_9ACAR</name>
<dbReference type="OrthoDB" id="3370at2759"/>
<dbReference type="SMART" id="SM00490">
    <property type="entry name" value="HELICc"/>
    <property type="match status" value="1"/>
</dbReference>
<sequence>MSKKQIKEAVPEGSAEAGESNATKGESGDPIADSGYFRPLGSSTIRKSTVPVAAAVPKWVQRAVPVSNKVESQADLDNDEKLLGSKLVAELRQNGIQGLFPIQKQVIRSLLDARTRLLGFPPRDICVAAPTGSGKTLAFVLPIIRLLENKFEKLVRALVLLPTTELATQVFGVFSVYTKDSPVKAALLAGLKSRSDEENMLLERDEADRMVDMIQDGLIQEIEESLYTRTPDGQAMDVCRCNEVTLGRARPRVMNCCAFDAHHTPLRKLLYSATLMSDPENLKHLNLFYPKACFLHMLHVAVVYLICVATQAPSELPKVFHASHLHAVELDSAEPKVVSNRERKLPQTLTKFALTLPDNLEERWMSCDLSTRPLLVWWLAARKGHNRMLVFTRTREECHRLRVVLEHLGQCRVVDLSADMKKRKRRKALEDFDKGVYDVLVCTSLLARGMDLANVQHVLLYHSPRSPEEYVHTVGRTARANQKGVSTVLINEQEEKPLKKTLKAIANSKVKRFPWDADELKEFYGRYEQALSLTKKQVQQTQT</sequence>
<evidence type="ECO:0000259" key="7">
    <source>
        <dbReference type="PROSITE" id="PS51192"/>
    </source>
</evidence>
<dbReference type="PROSITE" id="PS51194">
    <property type="entry name" value="HELICASE_CTER"/>
    <property type="match status" value="1"/>
</dbReference>
<proteinExistence type="inferred from homology"/>
<dbReference type="Gene3D" id="3.40.50.300">
    <property type="entry name" value="P-loop containing nucleotide triphosphate hydrolases"/>
    <property type="match status" value="2"/>
</dbReference>
<dbReference type="PROSITE" id="PS51192">
    <property type="entry name" value="HELICASE_ATP_BIND_1"/>
    <property type="match status" value="1"/>
</dbReference>
<keyword evidence="10" id="KW-1185">Reference proteome</keyword>
<dbReference type="GO" id="GO:0016787">
    <property type="term" value="F:hydrolase activity"/>
    <property type="evidence" value="ECO:0007669"/>
    <property type="project" value="UniProtKB-KW"/>
</dbReference>
<dbReference type="STRING" id="418985.A0A1V9WZB0"/>
<comment type="catalytic activity">
    <reaction evidence="5">
        <text>ATP + H2O = ADP + phosphate + H(+)</text>
        <dbReference type="Rhea" id="RHEA:13065"/>
        <dbReference type="ChEBI" id="CHEBI:15377"/>
        <dbReference type="ChEBI" id="CHEBI:15378"/>
        <dbReference type="ChEBI" id="CHEBI:30616"/>
        <dbReference type="ChEBI" id="CHEBI:43474"/>
        <dbReference type="ChEBI" id="CHEBI:456216"/>
        <dbReference type="EC" id="3.6.4.13"/>
    </reaction>
</comment>
<protein>
    <recommendedName>
        <fullName evidence="5">ATP-dependent RNA helicase</fullName>
        <ecNumber evidence="5">3.6.4.13</ecNumber>
    </recommendedName>
</protein>
<dbReference type="FunCoup" id="A0A1V9WZB0">
    <property type="interactions" value="1929"/>
</dbReference>
<accession>A0A1V9WZB0</accession>
<comment type="domain">
    <text evidence="5">The Q motif is unique to and characteristic of the DEAD box family of RNA helicases and controls ATP binding and hydrolysis.</text>
</comment>
<dbReference type="EMBL" id="MNPL01032023">
    <property type="protein sequence ID" value="OQR66547.1"/>
    <property type="molecule type" value="Genomic_DNA"/>
</dbReference>
<dbReference type="Pfam" id="PF00271">
    <property type="entry name" value="Helicase_C"/>
    <property type="match status" value="1"/>
</dbReference>
<keyword evidence="1 5" id="KW-0547">Nucleotide-binding</keyword>
<keyword evidence="4 5" id="KW-0694">RNA-binding</keyword>
<evidence type="ECO:0000313" key="9">
    <source>
        <dbReference type="EMBL" id="OQR66547.1"/>
    </source>
</evidence>
<evidence type="ECO:0000259" key="8">
    <source>
        <dbReference type="PROSITE" id="PS51194"/>
    </source>
</evidence>
<dbReference type="GO" id="GO:0003723">
    <property type="term" value="F:RNA binding"/>
    <property type="evidence" value="ECO:0007669"/>
    <property type="project" value="UniProtKB-UniRule"/>
</dbReference>
<comment type="similarity">
    <text evidence="5">Belongs to the DEAD box helicase family.</text>
</comment>
<dbReference type="GO" id="GO:0005524">
    <property type="term" value="F:ATP binding"/>
    <property type="evidence" value="ECO:0007669"/>
    <property type="project" value="UniProtKB-UniRule"/>
</dbReference>
<keyword evidence="3 5" id="KW-0067">ATP-binding</keyword>
<comment type="function">
    <text evidence="5">RNA helicase.</text>
</comment>
<dbReference type="CDD" id="cd18787">
    <property type="entry name" value="SF2_C_DEAD"/>
    <property type="match status" value="1"/>
</dbReference>
<evidence type="ECO:0000256" key="6">
    <source>
        <dbReference type="SAM" id="MobiDB-lite"/>
    </source>
</evidence>
<dbReference type="InterPro" id="IPR027417">
    <property type="entry name" value="P-loop_NTPase"/>
</dbReference>
<dbReference type="GO" id="GO:0003724">
    <property type="term" value="F:RNA helicase activity"/>
    <property type="evidence" value="ECO:0007669"/>
    <property type="project" value="UniProtKB-EC"/>
</dbReference>
<feature type="domain" description="Helicase ATP-binding" evidence="7">
    <location>
        <begin position="116"/>
        <end position="293"/>
    </location>
</feature>
<dbReference type="InterPro" id="IPR001650">
    <property type="entry name" value="Helicase_C-like"/>
</dbReference>
<evidence type="ECO:0000256" key="2">
    <source>
        <dbReference type="ARBA" id="ARBA00022801"/>
    </source>
</evidence>
<keyword evidence="5 9" id="KW-0347">Helicase</keyword>
<comment type="caution">
    <text evidence="9">The sequence shown here is derived from an EMBL/GenBank/DDBJ whole genome shotgun (WGS) entry which is preliminary data.</text>
</comment>
<dbReference type="InterPro" id="IPR011545">
    <property type="entry name" value="DEAD/DEAH_box_helicase_dom"/>
</dbReference>
<evidence type="ECO:0000256" key="3">
    <source>
        <dbReference type="ARBA" id="ARBA00022840"/>
    </source>
</evidence>
<dbReference type="EC" id="3.6.4.13" evidence="5"/>
<dbReference type="SMART" id="SM00487">
    <property type="entry name" value="DEXDc"/>
    <property type="match status" value="1"/>
</dbReference>
<feature type="region of interest" description="Disordered" evidence="6">
    <location>
        <begin position="1"/>
        <end position="35"/>
    </location>
</feature>
<evidence type="ECO:0000256" key="5">
    <source>
        <dbReference type="RuleBase" id="RU365068"/>
    </source>
</evidence>
<gene>
    <name evidence="9" type="ORF">BIW11_02328</name>
</gene>
<feature type="domain" description="Helicase C-terminal" evidence="8">
    <location>
        <begin position="374"/>
        <end position="521"/>
    </location>
</feature>
<dbReference type="Proteomes" id="UP000192247">
    <property type="component" value="Unassembled WGS sequence"/>
</dbReference>
<dbReference type="Pfam" id="PF00270">
    <property type="entry name" value="DEAD"/>
    <property type="match status" value="1"/>
</dbReference>
<reference evidence="9 10" key="1">
    <citation type="journal article" date="2017" name="Gigascience">
        <title>Draft genome of the honey bee ectoparasitic mite, Tropilaelaps mercedesae, is shaped by the parasitic life history.</title>
        <authorList>
            <person name="Dong X."/>
            <person name="Armstrong S.D."/>
            <person name="Xia D."/>
            <person name="Makepeace B.L."/>
            <person name="Darby A.C."/>
            <person name="Kadowaki T."/>
        </authorList>
    </citation>
    <scope>NUCLEOTIDE SEQUENCE [LARGE SCALE GENOMIC DNA]</scope>
    <source>
        <strain evidence="9">Wuxi-XJTLU</strain>
    </source>
</reference>
<dbReference type="InParanoid" id="A0A1V9WZB0"/>
<evidence type="ECO:0000313" key="10">
    <source>
        <dbReference type="Proteomes" id="UP000192247"/>
    </source>
</evidence>
<feature type="compositionally biased region" description="Basic and acidic residues" evidence="6">
    <location>
        <begin position="1"/>
        <end position="10"/>
    </location>
</feature>
<dbReference type="InterPro" id="IPR014001">
    <property type="entry name" value="Helicase_ATP-bd"/>
</dbReference>
<dbReference type="PANTHER" id="PTHR24031">
    <property type="entry name" value="RNA HELICASE"/>
    <property type="match status" value="1"/>
</dbReference>
<keyword evidence="2 5" id="KW-0378">Hydrolase</keyword>
<evidence type="ECO:0000256" key="4">
    <source>
        <dbReference type="ARBA" id="ARBA00022884"/>
    </source>
</evidence>
<organism evidence="9 10">
    <name type="scientific">Tropilaelaps mercedesae</name>
    <dbReference type="NCBI Taxonomy" id="418985"/>
    <lineage>
        <taxon>Eukaryota</taxon>
        <taxon>Metazoa</taxon>
        <taxon>Ecdysozoa</taxon>
        <taxon>Arthropoda</taxon>
        <taxon>Chelicerata</taxon>
        <taxon>Arachnida</taxon>
        <taxon>Acari</taxon>
        <taxon>Parasitiformes</taxon>
        <taxon>Mesostigmata</taxon>
        <taxon>Gamasina</taxon>
        <taxon>Dermanyssoidea</taxon>
        <taxon>Laelapidae</taxon>
        <taxon>Tropilaelaps</taxon>
    </lineage>
</organism>